<evidence type="ECO:0000256" key="1">
    <source>
        <dbReference type="SAM" id="MobiDB-lite"/>
    </source>
</evidence>
<gene>
    <name evidence="4" type="ORF">GB864_00415</name>
</gene>
<evidence type="ECO:0000256" key="2">
    <source>
        <dbReference type="SAM" id="Phobius"/>
    </source>
</evidence>
<keyword evidence="2" id="KW-1133">Transmembrane helix</keyword>
<protein>
    <recommendedName>
        <fullName evidence="3">PH domain-containing protein</fullName>
    </recommendedName>
</protein>
<dbReference type="Proteomes" id="UP000438182">
    <property type="component" value="Unassembled WGS sequence"/>
</dbReference>
<keyword evidence="2" id="KW-0472">Membrane</keyword>
<evidence type="ECO:0000313" key="5">
    <source>
        <dbReference type="Proteomes" id="UP000438182"/>
    </source>
</evidence>
<keyword evidence="5" id="KW-1185">Reference proteome</keyword>
<comment type="caution">
    <text evidence="4">The sequence shown here is derived from an EMBL/GenBank/DDBJ whole genome shotgun (WGS) entry which is preliminary data.</text>
</comment>
<sequence length="228" mass="23830">MEPYMVVGAVVSIAIVVGAVLLMLRSWRRRVQRDEVLSAYPLPVTEGSATWEGEVLYVATTPAEDPIERLAISGLAFRGTARVRVEEAGVELRVAGEAAIWLPADRIVGAERQSWTIDRGVEAGGLVAITWLAERTGGEPLADGENAGPALLTSSLRAREERDASRLIDAVEAIASGEAPVEAVPAAADEEAAADAVPNDDTAAEPAVPTPAAATTASQHSINTESEA</sequence>
<reference evidence="4 5" key="1">
    <citation type="submission" date="2019-12" db="EMBL/GenBank/DDBJ databases">
        <authorList>
            <person name="Kim Y.S."/>
        </authorList>
    </citation>
    <scope>NUCLEOTIDE SEQUENCE [LARGE SCALE GENOMIC DNA]</scope>
    <source>
        <strain evidence="4 5">MMS17-SY077</strain>
    </source>
</reference>
<organism evidence="4 5">
    <name type="scientific">Agromyces seonyuensis</name>
    <dbReference type="NCBI Taxonomy" id="2662446"/>
    <lineage>
        <taxon>Bacteria</taxon>
        <taxon>Bacillati</taxon>
        <taxon>Actinomycetota</taxon>
        <taxon>Actinomycetes</taxon>
        <taxon>Micrococcales</taxon>
        <taxon>Microbacteriaceae</taxon>
        <taxon>Agromyces</taxon>
    </lineage>
</organism>
<evidence type="ECO:0000313" key="4">
    <source>
        <dbReference type="EMBL" id="MWB97026.1"/>
    </source>
</evidence>
<feature type="transmembrane region" description="Helical" evidence="2">
    <location>
        <begin position="6"/>
        <end position="24"/>
    </location>
</feature>
<name>A0A6I4NRG6_9MICO</name>
<evidence type="ECO:0000259" key="3">
    <source>
        <dbReference type="Pfam" id="PF25362"/>
    </source>
</evidence>
<keyword evidence="2" id="KW-0812">Transmembrane</keyword>
<feature type="compositionally biased region" description="Low complexity" evidence="1">
    <location>
        <begin position="194"/>
        <end position="217"/>
    </location>
</feature>
<dbReference type="AlphaFoldDB" id="A0A6I4NRG6"/>
<feature type="domain" description="PH" evidence="3">
    <location>
        <begin position="42"/>
        <end position="134"/>
    </location>
</feature>
<accession>A0A6I4NRG6</accession>
<dbReference type="EMBL" id="WSTA01000001">
    <property type="protein sequence ID" value="MWB97026.1"/>
    <property type="molecule type" value="Genomic_DNA"/>
</dbReference>
<feature type="region of interest" description="Disordered" evidence="1">
    <location>
        <begin position="180"/>
        <end position="228"/>
    </location>
</feature>
<proteinExistence type="predicted"/>
<dbReference type="RefSeq" id="WP_160422299.1">
    <property type="nucleotide sequence ID" value="NZ_WSTA01000001.1"/>
</dbReference>
<dbReference type="InterPro" id="IPR057446">
    <property type="entry name" value="PH_bac"/>
</dbReference>
<feature type="compositionally biased region" description="Polar residues" evidence="1">
    <location>
        <begin position="218"/>
        <end position="228"/>
    </location>
</feature>
<dbReference type="Pfam" id="PF25362">
    <property type="entry name" value="bPH_11"/>
    <property type="match status" value="1"/>
</dbReference>